<proteinExistence type="predicted"/>
<name>A0A9W4T9A5_9GLOM</name>
<dbReference type="AlphaFoldDB" id="A0A9W4T9A5"/>
<feature type="non-terminal residue" evidence="1">
    <location>
        <position position="1"/>
    </location>
</feature>
<accession>A0A9W4T9A5</accession>
<protein>
    <submittedName>
        <fullName evidence="1">9003_t:CDS:1</fullName>
    </submittedName>
</protein>
<keyword evidence="2" id="KW-1185">Reference proteome</keyword>
<comment type="caution">
    <text evidence="1">The sequence shown here is derived from an EMBL/GenBank/DDBJ whole genome shotgun (WGS) entry which is preliminary data.</text>
</comment>
<sequence>ESLLLTGSYSGSAKITISLRESSNLASSHREFTKIMIFS</sequence>
<evidence type="ECO:0000313" key="1">
    <source>
        <dbReference type="EMBL" id="CAI2198298.1"/>
    </source>
</evidence>
<evidence type="ECO:0000313" key="2">
    <source>
        <dbReference type="Proteomes" id="UP001153678"/>
    </source>
</evidence>
<dbReference type="EMBL" id="CAMKVN010018271">
    <property type="protein sequence ID" value="CAI2198298.1"/>
    <property type="molecule type" value="Genomic_DNA"/>
</dbReference>
<organism evidence="1 2">
    <name type="scientific">Funneliformis geosporum</name>
    <dbReference type="NCBI Taxonomy" id="1117311"/>
    <lineage>
        <taxon>Eukaryota</taxon>
        <taxon>Fungi</taxon>
        <taxon>Fungi incertae sedis</taxon>
        <taxon>Mucoromycota</taxon>
        <taxon>Glomeromycotina</taxon>
        <taxon>Glomeromycetes</taxon>
        <taxon>Glomerales</taxon>
        <taxon>Glomeraceae</taxon>
        <taxon>Funneliformis</taxon>
    </lineage>
</organism>
<reference evidence="1" key="1">
    <citation type="submission" date="2022-08" db="EMBL/GenBank/DDBJ databases">
        <authorList>
            <person name="Kallberg Y."/>
            <person name="Tangrot J."/>
            <person name="Rosling A."/>
        </authorList>
    </citation>
    <scope>NUCLEOTIDE SEQUENCE</scope>
    <source>
        <strain evidence="1">Wild A</strain>
    </source>
</reference>
<gene>
    <name evidence="1" type="ORF">FWILDA_LOCUS18503</name>
</gene>
<dbReference type="Proteomes" id="UP001153678">
    <property type="component" value="Unassembled WGS sequence"/>
</dbReference>